<evidence type="ECO:0000256" key="7">
    <source>
        <dbReference type="ARBA" id="ARBA00023212"/>
    </source>
</evidence>
<gene>
    <name evidence="11" type="ORF">PARMNEM_LOCUS4774</name>
</gene>
<dbReference type="EMBL" id="CAVLGL010000057">
    <property type="protein sequence ID" value="CAK1583374.1"/>
    <property type="molecule type" value="Genomic_DNA"/>
</dbReference>
<name>A0AAV1KND7_9NEOP</name>
<evidence type="ECO:0000256" key="8">
    <source>
        <dbReference type="ARBA" id="ARBA00023273"/>
    </source>
</evidence>
<evidence type="ECO:0000256" key="1">
    <source>
        <dbReference type="ARBA" id="ARBA00004611"/>
    </source>
</evidence>
<comment type="similarity">
    <text evidence="2">Belongs to the DRC9 family.</text>
</comment>
<dbReference type="GO" id="GO:0044782">
    <property type="term" value="P:cilium organization"/>
    <property type="evidence" value="ECO:0007669"/>
    <property type="project" value="TreeGrafter"/>
</dbReference>
<evidence type="ECO:0000256" key="4">
    <source>
        <dbReference type="ARBA" id="ARBA00022490"/>
    </source>
</evidence>
<comment type="subcellular location">
    <subcellularLocation>
        <location evidence="1">Cytoplasm</location>
        <location evidence="1">Cytoskeleton</location>
        <location evidence="1">Flagellum axoneme</location>
    </subcellularLocation>
</comment>
<evidence type="ECO:0000256" key="2">
    <source>
        <dbReference type="ARBA" id="ARBA00008222"/>
    </source>
</evidence>
<evidence type="ECO:0000256" key="3">
    <source>
        <dbReference type="ARBA" id="ARBA00013738"/>
    </source>
</evidence>
<dbReference type="InterPro" id="IPR000048">
    <property type="entry name" value="IQ_motif_EF-hand-BS"/>
</dbReference>
<evidence type="ECO:0000313" key="11">
    <source>
        <dbReference type="EMBL" id="CAK1583374.1"/>
    </source>
</evidence>
<reference evidence="11 12" key="1">
    <citation type="submission" date="2023-11" db="EMBL/GenBank/DDBJ databases">
        <authorList>
            <person name="Hedman E."/>
            <person name="Englund M."/>
            <person name="Stromberg M."/>
            <person name="Nyberg Akerstrom W."/>
            <person name="Nylinder S."/>
            <person name="Jareborg N."/>
            <person name="Kallberg Y."/>
            <person name="Kronander E."/>
        </authorList>
    </citation>
    <scope>NUCLEOTIDE SEQUENCE [LARGE SCALE GENOMIC DNA]</scope>
</reference>
<keyword evidence="12" id="KW-1185">Reference proteome</keyword>
<dbReference type="GO" id="GO:0031514">
    <property type="term" value="C:motile cilium"/>
    <property type="evidence" value="ECO:0007669"/>
    <property type="project" value="TreeGrafter"/>
</dbReference>
<sequence length="331" mass="39315">MACLFATVLEDAITSMRILGECNNTLRVTKTMAAMDELLALKFSVAPAPISDPLQKIDPSDLERGEYKLNKLESDRNFLLNVLTSTYFDLSLKRRYQAINDYANQMIDRENYFFSLLEVEARNRTARRELNRQIRQQRVHVKSVTYDTDMAIEKLKTQVEDAALNAEIQTRYVENWERSRTEQHQQNIADKESPPSNTIESYKMRIDHEQRVHSEFELLTNIIINETLEKVENWMNKYDKDMEAMDLKIQIMRADYENTLEERLKLEETMKKHATLMKEWLQFKEDREKARLYRERMFNAAVVVQAWWRGLLVRQKLGPYKEVKKKKTAKK</sequence>
<proteinExistence type="inferred from homology"/>
<comment type="caution">
    <text evidence="11">The sequence shown here is derived from an EMBL/GenBank/DDBJ whole genome shotgun (WGS) entry which is preliminary data.</text>
</comment>
<dbReference type="PANTHER" id="PTHR14871:SF1">
    <property type="entry name" value="DYNEIN REGULATORY COMPLEX PROTEIN 9"/>
    <property type="match status" value="1"/>
</dbReference>
<feature type="region of interest" description="Disordered" evidence="10">
    <location>
        <begin position="179"/>
        <end position="198"/>
    </location>
</feature>
<dbReference type="PANTHER" id="PTHR14871">
    <property type="entry name" value="DYNEIN REGULATORY COMPLEX PROTEIN 9"/>
    <property type="match status" value="1"/>
</dbReference>
<dbReference type="AlphaFoldDB" id="A0AAV1KND7"/>
<evidence type="ECO:0000256" key="6">
    <source>
        <dbReference type="ARBA" id="ARBA00023069"/>
    </source>
</evidence>
<protein>
    <recommendedName>
        <fullName evidence="3">Dynein regulatory complex protein 9</fullName>
    </recommendedName>
    <alternativeName>
        <fullName evidence="9">IQ domain-containing protein G</fullName>
    </alternativeName>
</protein>
<dbReference type="CDD" id="cd23766">
    <property type="entry name" value="IQCG"/>
    <property type="match status" value="1"/>
</dbReference>
<accession>A0AAV1KND7</accession>
<evidence type="ECO:0000256" key="10">
    <source>
        <dbReference type="SAM" id="MobiDB-lite"/>
    </source>
</evidence>
<organism evidence="11 12">
    <name type="scientific">Parnassius mnemosyne</name>
    <name type="common">clouded apollo</name>
    <dbReference type="NCBI Taxonomy" id="213953"/>
    <lineage>
        <taxon>Eukaryota</taxon>
        <taxon>Metazoa</taxon>
        <taxon>Ecdysozoa</taxon>
        <taxon>Arthropoda</taxon>
        <taxon>Hexapoda</taxon>
        <taxon>Insecta</taxon>
        <taxon>Pterygota</taxon>
        <taxon>Neoptera</taxon>
        <taxon>Endopterygota</taxon>
        <taxon>Lepidoptera</taxon>
        <taxon>Glossata</taxon>
        <taxon>Ditrysia</taxon>
        <taxon>Papilionoidea</taxon>
        <taxon>Papilionidae</taxon>
        <taxon>Parnassiinae</taxon>
        <taxon>Parnassini</taxon>
        <taxon>Parnassius</taxon>
        <taxon>Driopa</taxon>
    </lineage>
</organism>
<keyword evidence="7" id="KW-0206">Cytoskeleton</keyword>
<dbReference type="PROSITE" id="PS50096">
    <property type="entry name" value="IQ"/>
    <property type="match status" value="1"/>
</dbReference>
<evidence type="ECO:0000313" key="12">
    <source>
        <dbReference type="Proteomes" id="UP001314205"/>
    </source>
</evidence>
<evidence type="ECO:0000256" key="9">
    <source>
        <dbReference type="ARBA" id="ARBA00032183"/>
    </source>
</evidence>
<evidence type="ECO:0000256" key="5">
    <source>
        <dbReference type="ARBA" id="ARBA00022846"/>
    </source>
</evidence>
<dbReference type="GO" id="GO:0005737">
    <property type="term" value="C:cytoplasm"/>
    <property type="evidence" value="ECO:0007669"/>
    <property type="project" value="TreeGrafter"/>
</dbReference>
<dbReference type="Pfam" id="PF00612">
    <property type="entry name" value="IQ"/>
    <property type="match status" value="1"/>
</dbReference>
<keyword evidence="5" id="KW-0282">Flagellum</keyword>
<feature type="compositionally biased region" description="Basic and acidic residues" evidence="10">
    <location>
        <begin position="179"/>
        <end position="193"/>
    </location>
</feature>
<keyword evidence="6" id="KW-0969">Cilium</keyword>
<keyword evidence="4" id="KW-0963">Cytoplasm</keyword>
<keyword evidence="8" id="KW-0966">Cell projection</keyword>
<dbReference type="Proteomes" id="UP001314205">
    <property type="component" value="Unassembled WGS sequence"/>
</dbReference>
<dbReference type="InterPro" id="IPR042618">
    <property type="entry name" value="IQCG"/>
</dbReference>